<protein>
    <submittedName>
        <fullName evidence="3">Putative HTH-type transcriptional regulator YtcD</fullName>
    </submittedName>
</protein>
<feature type="region of interest" description="Disordered" evidence="1">
    <location>
        <begin position="47"/>
        <end position="78"/>
    </location>
</feature>
<dbReference type="Pfam" id="PF01638">
    <property type="entry name" value="HxlR"/>
    <property type="match status" value="1"/>
</dbReference>
<dbReference type="EMBL" id="PRLG01000021">
    <property type="protein sequence ID" value="PYY27894.1"/>
    <property type="molecule type" value="Genomic_DNA"/>
</dbReference>
<evidence type="ECO:0000256" key="1">
    <source>
        <dbReference type="SAM" id="MobiDB-lite"/>
    </source>
</evidence>
<accession>A0A2W0C7B4</accession>
<evidence type="ECO:0000259" key="2">
    <source>
        <dbReference type="Pfam" id="PF01638"/>
    </source>
</evidence>
<dbReference type="RefSeq" id="WP_375335120.1">
    <property type="nucleotide sequence ID" value="NZ_PRLG01000021.1"/>
</dbReference>
<dbReference type="InterPro" id="IPR036390">
    <property type="entry name" value="WH_DNA-bd_sf"/>
</dbReference>
<dbReference type="Gene3D" id="1.10.10.10">
    <property type="entry name" value="Winged helix-like DNA-binding domain superfamily/Winged helix DNA-binding domain"/>
    <property type="match status" value="1"/>
</dbReference>
<reference evidence="3 4" key="1">
    <citation type="submission" date="2018-01" db="EMBL/GenBank/DDBJ databases">
        <title>Genome sequence of the PGP bacterium Paenibacillus illinoisensis E3.</title>
        <authorList>
            <person name="Rolli E."/>
            <person name="Marasco R."/>
            <person name="Bessem C."/>
            <person name="Michoud G."/>
            <person name="Gaiarsa S."/>
            <person name="Borin S."/>
            <person name="Daffonchio D."/>
        </authorList>
    </citation>
    <scope>NUCLEOTIDE SEQUENCE [LARGE SCALE GENOMIC DNA]</scope>
    <source>
        <strain evidence="3 4">E3</strain>
    </source>
</reference>
<evidence type="ECO:0000313" key="3">
    <source>
        <dbReference type="EMBL" id="PYY27894.1"/>
    </source>
</evidence>
<dbReference type="Proteomes" id="UP000247459">
    <property type="component" value="Unassembled WGS sequence"/>
</dbReference>
<dbReference type="SUPFAM" id="SSF46785">
    <property type="entry name" value="Winged helix' DNA-binding domain"/>
    <property type="match status" value="1"/>
</dbReference>
<evidence type="ECO:0000313" key="4">
    <source>
        <dbReference type="Proteomes" id="UP000247459"/>
    </source>
</evidence>
<organism evidence="3 4">
    <name type="scientific">Paenibacillus illinoisensis</name>
    <dbReference type="NCBI Taxonomy" id="59845"/>
    <lineage>
        <taxon>Bacteria</taxon>
        <taxon>Bacillati</taxon>
        <taxon>Bacillota</taxon>
        <taxon>Bacilli</taxon>
        <taxon>Bacillales</taxon>
        <taxon>Paenibacillaceae</taxon>
        <taxon>Paenibacillus</taxon>
    </lineage>
</organism>
<name>A0A2W0C7B4_9BACL</name>
<feature type="compositionally biased region" description="Basic and acidic residues" evidence="1">
    <location>
        <begin position="62"/>
        <end position="78"/>
    </location>
</feature>
<dbReference type="AlphaFoldDB" id="A0A2W0C7B4"/>
<comment type="caution">
    <text evidence="3">The sequence shown here is derived from an EMBL/GenBank/DDBJ whole genome shotgun (WGS) entry which is preliminary data.</text>
</comment>
<dbReference type="InterPro" id="IPR002577">
    <property type="entry name" value="HTH_HxlR"/>
</dbReference>
<sequence>MQKNPVQCQFVVALDSSPKVEYSITEYGMSLSPILETLHQWGCPIWRGSSSKKRKMKIQNQNRDHQESRKELVPVHVQ</sequence>
<gene>
    <name evidence="3" type="primary">ytcD</name>
    <name evidence="3" type="ORF">PIL02S_04567</name>
</gene>
<proteinExistence type="predicted"/>
<feature type="domain" description="HTH hxlR-type" evidence="2">
    <location>
        <begin position="16"/>
        <end position="42"/>
    </location>
</feature>
<dbReference type="InterPro" id="IPR036388">
    <property type="entry name" value="WH-like_DNA-bd_sf"/>
</dbReference>